<proteinExistence type="inferred from homology"/>
<dbReference type="InterPro" id="IPR036881">
    <property type="entry name" value="Glyco_hydro_3_C_sf"/>
</dbReference>
<dbReference type="EMBL" id="LDRT01000107">
    <property type="protein sequence ID" value="KTR92850.1"/>
    <property type="molecule type" value="Genomic_DNA"/>
</dbReference>
<dbReference type="Pfam" id="PF00933">
    <property type="entry name" value="Glyco_hydro_3"/>
    <property type="match status" value="1"/>
</dbReference>
<feature type="domain" description="Fibronectin type III-like" evidence="7">
    <location>
        <begin position="639"/>
        <end position="706"/>
    </location>
</feature>
<dbReference type="RefSeq" id="WP_058624662.1">
    <property type="nucleotide sequence ID" value="NZ_LDRT01000107.1"/>
</dbReference>
<dbReference type="InterPro" id="IPR017853">
    <property type="entry name" value="GH"/>
</dbReference>
<dbReference type="Pfam" id="PF14310">
    <property type="entry name" value="Fn3-like"/>
    <property type="match status" value="1"/>
</dbReference>
<comment type="similarity">
    <text evidence="2">Belongs to the glycosyl hydrolase 3 family.</text>
</comment>
<accession>A0A147EUT0</accession>
<comment type="caution">
    <text evidence="8">The sequence shown here is derived from an EMBL/GenBank/DDBJ whole genome shotgun (WGS) entry which is preliminary data.</text>
</comment>
<dbReference type="InterPro" id="IPR013783">
    <property type="entry name" value="Ig-like_fold"/>
</dbReference>
<evidence type="ECO:0000256" key="5">
    <source>
        <dbReference type="ARBA" id="ARBA00022801"/>
    </source>
</evidence>
<dbReference type="PATRIC" id="fig|2033.6.peg.220"/>
<sequence length="717" mass="75403">MSARIDDLLSRMTWAEKIGQLSIVFRPDPDDAAALVRKGLGSTFWPPSADATNALQRVAVEQTRLGIPLLVGLDVIHGQRTIAPIPLSQAAAFDPELVRALAHLAATEARSGGVTWTFSPMADVSRDPRWGRVSEGFGEDPWLTSLLVAAMVRGYQGDDLSAPDAIAATAKHFVGYGAGEGGRDYNGADLSERALRAVHLPPFEAAVRAGVASVMAAFTSVSGIPMHAHRHLLTEVLKQEWGFDGVIVGDAEGVANLVPHGVAEDLADAVRQAYAAGLDVEMGGSPLSLDAAEIAPGRLDPARVDDAVRRVLATKEALGLFENPYVDPTAEITTPDAASRTLVRAAAARGSVLLHNDGSLPLAAPRRLLLTGPYATSTDHLGAWVQYFGARAGSVADELRDRRPDLDILVEEGVDFLSPTDAGIAAAVRAAREVAVAVVLVGEPSALSGEAASRSDLRLPGRQEELIRAVAATGTPTVVVLVTGRPLVVAGWIDEVAAAVVVWHGGTEAPAAIVDLLLGDAEPSGRLPMSFPRSVGQIPIPYAHENTGRPASTGGTLTAEHHDVGLHGPGNVQDKYSSKYLDLPLGPQFSFGHGSGYARFSHGAPEVSASVFPAEGPDDETVTTVSIEVTNLADRRGDEVVQVYLRDVVASVTQPVRRLVGFARRTLDAGESATVSIALPREVFALWAEGWRVESGAFELHVGSTLATTQAIAVEAR</sequence>
<evidence type="ECO:0000256" key="1">
    <source>
        <dbReference type="ARBA" id="ARBA00000448"/>
    </source>
</evidence>
<dbReference type="InterPro" id="IPR036962">
    <property type="entry name" value="Glyco_hydro_3_N_sf"/>
</dbReference>
<keyword evidence="5 8" id="KW-0378">Hydrolase</keyword>
<dbReference type="PANTHER" id="PTHR30620">
    <property type="entry name" value="PERIPLASMIC BETA-GLUCOSIDASE-RELATED"/>
    <property type="match status" value="1"/>
</dbReference>
<organism evidence="8 9">
    <name type="scientific">Microbacterium testaceum</name>
    <name type="common">Aureobacterium testaceum</name>
    <name type="synonym">Brevibacterium testaceum</name>
    <dbReference type="NCBI Taxonomy" id="2033"/>
    <lineage>
        <taxon>Bacteria</taxon>
        <taxon>Bacillati</taxon>
        <taxon>Actinomycetota</taxon>
        <taxon>Actinomycetes</taxon>
        <taxon>Micrococcales</taxon>
        <taxon>Microbacteriaceae</taxon>
        <taxon>Microbacterium</taxon>
    </lineage>
</organism>
<evidence type="ECO:0000256" key="2">
    <source>
        <dbReference type="ARBA" id="ARBA00005336"/>
    </source>
</evidence>
<dbReference type="OrthoDB" id="3187421at2"/>
<evidence type="ECO:0000256" key="6">
    <source>
        <dbReference type="ARBA" id="ARBA00023295"/>
    </source>
</evidence>
<name>A0A147EUT0_MICTE</name>
<dbReference type="InterPro" id="IPR026891">
    <property type="entry name" value="Fn3-like"/>
</dbReference>
<gene>
    <name evidence="8" type="ORF">NS220_14130</name>
</gene>
<dbReference type="Pfam" id="PF01915">
    <property type="entry name" value="Glyco_hydro_3_C"/>
    <property type="match status" value="1"/>
</dbReference>
<dbReference type="PANTHER" id="PTHR30620:SF16">
    <property type="entry name" value="LYSOSOMAL BETA GLUCOSIDASE"/>
    <property type="match status" value="1"/>
</dbReference>
<reference evidence="8 9" key="1">
    <citation type="journal article" date="2016" name="Front. Microbiol.">
        <title>Genomic Resource of Rice Seed Associated Bacteria.</title>
        <authorList>
            <person name="Midha S."/>
            <person name="Bansal K."/>
            <person name="Sharma S."/>
            <person name="Kumar N."/>
            <person name="Patil P.P."/>
            <person name="Chaudhry V."/>
            <person name="Patil P.B."/>
        </authorList>
    </citation>
    <scope>NUCLEOTIDE SEQUENCE [LARGE SCALE GENOMIC DNA]</scope>
    <source>
        <strain evidence="8 9">NS220</strain>
    </source>
</reference>
<comment type="catalytic activity">
    <reaction evidence="1">
        <text>Hydrolysis of terminal, non-reducing beta-D-glucosyl residues with release of beta-D-glucose.</text>
        <dbReference type="EC" id="3.2.1.21"/>
    </reaction>
</comment>
<keyword evidence="6" id="KW-0326">Glycosidase</keyword>
<evidence type="ECO:0000256" key="3">
    <source>
        <dbReference type="ARBA" id="ARBA00012744"/>
    </source>
</evidence>
<dbReference type="SMART" id="SM01217">
    <property type="entry name" value="Fn3_like"/>
    <property type="match status" value="1"/>
</dbReference>
<dbReference type="PRINTS" id="PR00133">
    <property type="entry name" value="GLHYDRLASE3"/>
</dbReference>
<dbReference type="EC" id="3.2.1.21" evidence="3"/>
<dbReference type="GO" id="GO:0008422">
    <property type="term" value="F:beta-glucosidase activity"/>
    <property type="evidence" value="ECO:0007669"/>
    <property type="project" value="UniProtKB-EC"/>
</dbReference>
<dbReference type="AlphaFoldDB" id="A0A147EUT0"/>
<evidence type="ECO:0000259" key="7">
    <source>
        <dbReference type="SMART" id="SM01217"/>
    </source>
</evidence>
<dbReference type="InterPro" id="IPR051915">
    <property type="entry name" value="Cellulose_Degrad_GH3"/>
</dbReference>
<evidence type="ECO:0000256" key="4">
    <source>
        <dbReference type="ARBA" id="ARBA00022729"/>
    </source>
</evidence>
<dbReference type="Gene3D" id="3.40.50.1700">
    <property type="entry name" value="Glycoside hydrolase family 3 C-terminal domain"/>
    <property type="match status" value="1"/>
</dbReference>
<dbReference type="GO" id="GO:0009251">
    <property type="term" value="P:glucan catabolic process"/>
    <property type="evidence" value="ECO:0007669"/>
    <property type="project" value="TreeGrafter"/>
</dbReference>
<evidence type="ECO:0000313" key="8">
    <source>
        <dbReference type="EMBL" id="KTR92850.1"/>
    </source>
</evidence>
<dbReference type="SUPFAM" id="SSF52279">
    <property type="entry name" value="Beta-D-glucan exohydrolase, C-terminal domain"/>
    <property type="match status" value="1"/>
</dbReference>
<dbReference type="InterPro" id="IPR002772">
    <property type="entry name" value="Glyco_hydro_3_C"/>
</dbReference>
<protein>
    <recommendedName>
        <fullName evidence="3">beta-glucosidase</fullName>
        <ecNumber evidence="3">3.2.1.21</ecNumber>
    </recommendedName>
</protein>
<evidence type="ECO:0000313" key="9">
    <source>
        <dbReference type="Proteomes" id="UP000075025"/>
    </source>
</evidence>
<dbReference type="SUPFAM" id="SSF51445">
    <property type="entry name" value="(Trans)glycosidases"/>
    <property type="match status" value="1"/>
</dbReference>
<dbReference type="Gene3D" id="3.20.20.300">
    <property type="entry name" value="Glycoside hydrolase, family 3, N-terminal domain"/>
    <property type="match status" value="1"/>
</dbReference>
<dbReference type="InterPro" id="IPR001764">
    <property type="entry name" value="Glyco_hydro_3_N"/>
</dbReference>
<dbReference type="Proteomes" id="UP000075025">
    <property type="component" value="Unassembled WGS sequence"/>
</dbReference>
<keyword evidence="4" id="KW-0732">Signal</keyword>
<dbReference type="Gene3D" id="2.60.40.10">
    <property type="entry name" value="Immunoglobulins"/>
    <property type="match status" value="1"/>
</dbReference>